<dbReference type="InterPro" id="IPR013264">
    <property type="entry name" value="DNAG_N"/>
</dbReference>
<protein>
    <submittedName>
        <fullName evidence="2">DNA primase catalytic core, N-terminal domain</fullName>
    </submittedName>
</protein>
<dbReference type="InterPro" id="IPR037068">
    <property type="entry name" value="DNA_primase_core_N_sf"/>
</dbReference>
<dbReference type="SUPFAM" id="SSF56731">
    <property type="entry name" value="DNA primase core"/>
    <property type="match status" value="1"/>
</dbReference>
<dbReference type="CDD" id="cd01029">
    <property type="entry name" value="TOPRIM_primases"/>
    <property type="match status" value="1"/>
</dbReference>
<evidence type="ECO:0000313" key="2">
    <source>
        <dbReference type="EMBL" id="SDZ28989.1"/>
    </source>
</evidence>
<dbReference type="EMBL" id="FNQE01000031">
    <property type="protein sequence ID" value="SDZ28989.1"/>
    <property type="molecule type" value="Genomic_DNA"/>
</dbReference>
<evidence type="ECO:0000259" key="1">
    <source>
        <dbReference type="SMART" id="SM00493"/>
    </source>
</evidence>
<dbReference type="InterPro" id="IPR006171">
    <property type="entry name" value="TOPRIM_dom"/>
</dbReference>
<evidence type="ECO:0000313" key="3">
    <source>
        <dbReference type="Proteomes" id="UP000198625"/>
    </source>
</evidence>
<name>A0A1H3RVV1_9FIRM</name>
<proteinExistence type="predicted"/>
<dbReference type="STRING" id="415015.SAMN05660462_02550"/>
<reference evidence="2 3" key="1">
    <citation type="submission" date="2016-10" db="EMBL/GenBank/DDBJ databases">
        <authorList>
            <person name="de Groot N.N."/>
        </authorList>
    </citation>
    <scope>NUCLEOTIDE SEQUENCE [LARGE SCALE GENOMIC DNA]</scope>
    <source>
        <strain evidence="2 3">DSM 21650</strain>
    </source>
</reference>
<keyword evidence="3" id="KW-1185">Reference proteome</keyword>
<dbReference type="RefSeq" id="WP_091731972.1">
    <property type="nucleotide sequence ID" value="NZ_FNQE01000031.1"/>
</dbReference>
<organism evidence="2 3">
    <name type="scientific">Proteiniborus ethanoligenes</name>
    <dbReference type="NCBI Taxonomy" id="415015"/>
    <lineage>
        <taxon>Bacteria</taxon>
        <taxon>Bacillati</taxon>
        <taxon>Bacillota</taxon>
        <taxon>Clostridia</taxon>
        <taxon>Eubacteriales</taxon>
        <taxon>Proteiniborus</taxon>
    </lineage>
</organism>
<gene>
    <name evidence="2" type="ORF">SAMN05660462_02550</name>
</gene>
<dbReference type="SMART" id="SM00493">
    <property type="entry name" value="TOPRIM"/>
    <property type="match status" value="1"/>
</dbReference>
<dbReference type="PANTHER" id="PTHR30313">
    <property type="entry name" value="DNA PRIMASE"/>
    <property type="match status" value="1"/>
</dbReference>
<feature type="domain" description="Toprim" evidence="1">
    <location>
        <begin position="112"/>
        <end position="185"/>
    </location>
</feature>
<accession>A0A1H3RVV1</accession>
<dbReference type="InterPro" id="IPR050219">
    <property type="entry name" value="DnaG_primase"/>
</dbReference>
<dbReference type="Gene3D" id="3.40.1360.10">
    <property type="match status" value="1"/>
</dbReference>
<dbReference type="AlphaFoldDB" id="A0A1H3RVV1"/>
<dbReference type="Pfam" id="PF08275">
    <property type="entry name" value="DNAG_N"/>
    <property type="match status" value="1"/>
</dbReference>
<sequence>MASIYEIGYAPWDYTDFLISLVENSDITLEELIEFKLLGSKDTDNFTRTNVYCTLKNRITIPIIENGRIVGIIGRDIDENSISKYMKVGYTDYWNGILWQDGERLDGYLQGDILHIIEGQIDAITVKQCGIDNIWSVNGVHSLTPRVVEKIKKMSPDKIYIHLDWDSTGEKAETQWAEKLGHRCYIVPSLSGLTDNEGKEKRY</sequence>
<dbReference type="GO" id="GO:0006269">
    <property type="term" value="P:DNA replication, synthesis of primer"/>
    <property type="evidence" value="ECO:0007669"/>
    <property type="project" value="TreeGrafter"/>
</dbReference>
<dbReference type="PANTHER" id="PTHR30313:SF2">
    <property type="entry name" value="DNA PRIMASE"/>
    <property type="match status" value="1"/>
</dbReference>
<dbReference type="Gene3D" id="3.90.980.10">
    <property type="entry name" value="DNA primase, catalytic core, N-terminal domain"/>
    <property type="match status" value="1"/>
</dbReference>
<dbReference type="GO" id="GO:0005737">
    <property type="term" value="C:cytoplasm"/>
    <property type="evidence" value="ECO:0007669"/>
    <property type="project" value="TreeGrafter"/>
</dbReference>
<dbReference type="Proteomes" id="UP000198625">
    <property type="component" value="Unassembled WGS sequence"/>
</dbReference>
<dbReference type="InterPro" id="IPR034154">
    <property type="entry name" value="TOPRIM_DnaG/twinkle"/>
</dbReference>
<dbReference type="Pfam" id="PF13155">
    <property type="entry name" value="Toprim_2"/>
    <property type="match status" value="1"/>
</dbReference>